<name>A0A7G7GC34_9BACT</name>
<dbReference type="AlphaFoldDB" id="A0A7G7GC34"/>
<dbReference type="Gene3D" id="3.40.50.410">
    <property type="entry name" value="von Willebrand factor, type A domain"/>
    <property type="match status" value="1"/>
</dbReference>
<dbReference type="InterPro" id="IPR036465">
    <property type="entry name" value="vWFA_dom_sf"/>
</dbReference>
<proteinExistence type="predicted"/>
<accession>A0A7G7GC34</accession>
<feature type="region of interest" description="Disordered" evidence="1">
    <location>
        <begin position="50"/>
        <end position="70"/>
    </location>
</feature>
<dbReference type="KEGG" id="aswu:HUW51_19020"/>
<evidence type="ECO:0000256" key="1">
    <source>
        <dbReference type="SAM" id="MobiDB-lite"/>
    </source>
</evidence>
<dbReference type="EMBL" id="CP055156">
    <property type="protein sequence ID" value="QNF34718.1"/>
    <property type="molecule type" value="Genomic_DNA"/>
</dbReference>
<reference evidence="2 3" key="1">
    <citation type="journal article" date="2018" name="Int. J. Syst. Evol. Microbiol.">
        <title>Adhaeribacter swui sp. nov., isolated from wet mud.</title>
        <authorList>
            <person name="Kim D.U."/>
            <person name="Kim K.W."/>
            <person name="Kang M.S."/>
            <person name="Kim J.Y."/>
            <person name="Jang J.H."/>
            <person name="Kim M.K."/>
        </authorList>
    </citation>
    <scope>NUCLEOTIDE SEQUENCE [LARGE SCALE GENOMIC DNA]</scope>
    <source>
        <strain evidence="2 3">KCTC 52873</strain>
    </source>
</reference>
<dbReference type="SUPFAM" id="SSF53300">
    <property type="entry name" value="vWA-like"/>
    <property type="match status" value="1"/>
</dbReference>
<sequence length="326" mass="36802">MIKSKKWVCLTNEAHVFDEPAADGFCPLCPPYEGILEERVVFVGEEDKPRLSTDDAYDHPTGSTTAGKPKNPVPEVGLCVILMDASSSMTDQAFAVSPLTRMRLIATSAASGIFDLERMQNNPNAFVAAFKFDDRVDLMFMDTVANLLQRFDKDVKKFANYLYDELYMMQQGTDINRALQQAYIFVDKFMKKQLPDFKVRDYTPMKQIILKSSGDSLSIANVRVLIYTDGMQYDANKNKVLQDNPFKVNPIAGLNHDIVIGAFFGDENDEGCRELQSLLSNCPIHDVPQFFLFNNPAKINILKYLFRMASGASGFCPKCLEKQLYR</sequence>
<gene>
    <name evidence="2" type="ORF">HUW51_19020</name>
</gene>
<keyword evidence="3" id="KW-1185">Reference proteome</keyword>
<evidence type="ECO:0000313" key="3">
    <source>
        <dbReference type="Proteomes" id="UP000515237"/>
    </source>
</evidence>
<protein>
    <submittedName>
        <fullName evidence="2">VWA domain-containing protein</fullName>
    </submittedName>
</protein>
<dbReference type="RefSeq" id="WP_185271213.1">
    <property type="nucleotide sequence ID" value="NZ_CP055156.1"/>
</dbReference>
<organism evidence="2 3">
    <name type="scientific">Adhaeribacter swui</name>
    <dbReference type="NCBI Taxonomy" id="2086471"/>
    <lineage>
        <taxon>Bacteria</taxon>
        <taxon>Pseudomonadati</taxon>
        <taxon>Bacteroidota</taxon>
        <taxon>Cytophagia</taxon>
        <taxon>Cytophagales</taxon>
        <taxon>Hymenobacteraceae</taxon>
        <taxon>Adhaeribacter</taxon>
    </lineage>
</organism>
<evidence type="ECO:0000313" key="2">
    <source>
        <dbReference type="EMBL" id="QNF34718.1"/>
    </source>
</evidence>
<dbReference type="Proteomes" id="UP000515237">
    <property type="component" value="Chromosome"/>
</dbReference>